<dbReference type="EMBL" id="JARULN010000005">
    <property type="protein sequence ID" value="MDG5753943.1"/>
    <property type="molecule type" value="Genomic_DNA"/>
</dbReference>
<dbReference type="InterPro" id="IPR002123">
    <property type="entry name" value="Plipid/glycerol_acylTrfase"/>
</dbReference>
<organism evidence="4 5">
    <name type="scientific">Ectobacillus antri</name>
    <dbReference type="NCBI Taxonomy" id="2486280"/>
    <lineage>
        <taxon>Bacteria</taxon>
        <taxon>Bacillati</taxon>
        <taxon>Bacillota</taxon>
        <taxon>Bacilli</taxon>
        <taxon>Bacillales</taxon>
        <taxon>Bacillaceae</taxon>
        <taxon>Ectobacillus</taxon>
    </lineage>
</organism>
<evidence type="ECO:0000256" key="2">
    <source>
        <dbReference type="ARBA" id="ARBA00023315"/>
    </source>
</evidence>
<dbReference type="SUPFAM" id="SSF69593">
    <property type="entry name" value="Glycerol-3-phosphate (1)-acyltransferase"/>
    <property type="match status" value="1"/>
</dbReference>
<feature type="domain" description="Phospholipid/glycerol acyltransferase" evidence="3">
    <location>
        <begin position="43"/>
        <end position="160"/>
    </location>
</feature>
<keyword evidence="2 4" id="KW-0012">Acyltransferase</keyword>
<keyword evidence="1" id="KW-0808">Transferase</keyword>
<accession>A0ABT6H3W0</accession>
<dbReference type="Proteomes" id="UP001218246">
    <property type="component" value="Unassembled WGS sequence"/>
</dbReference>
<dbReference type="PANTHER" id="PTHR10434:SF11">
    <property type="entry name" value="1-ACYL-SN-GLYCEROL-3-PHOSPHATE ACYLTRANSFERASE"/>
    <property type="match status" value="1"/>
</dbReference>
<reference evidence="4 5" key="1">
    <citation type="submission" date="2023-04" db="EMBL/GenBank/DDBJ databases">
        <title>Ectobacillus antri isolated from activated sludge.</title>
        <authorList>
            <person name="Yan P."/>
            <person name="Liu X."/>
        </authorList>
    </citation>
    <scope>NUCLEOTIDE SEQUENCE [LARGE SCALE GENOMIC DNA]</scope>
    <source>
        <strain evidence="4 5">C18H</strain>
    </source>
</reference>
<evidence type="ECO:0000259" key="3">
    <source>
        <dbReference type="SMART" id="SM00563"/>
    </source>
</evidence>
<protein>
    <submittedName>
        <fullName evidence="4">Lysophospholipid acyltransferase family protein</fullName>
    </submittedName>
</protein>
<dbReference type="SMART" id="SM00563">
    <property type="entry name" value="PlsC"/>
    <property type="match status" value="1"/>
</dbReference>
<evidence type="ECO:0000313" key="5">
    <source>
        <dbReference type="Proteomes" id="UP001218246"/>
    </source>
</evidence>
<dbReference type="RefSeq" id="WP_124565384.1">
    <property type="nucleotide sequence ID" value="NZ_JARRRY010000003.1"/>
</dbReference>
<comment type="caution">
    <text evidence="4">The sequence shown here is derived from an EMBL/GenBank/DDBJ whole genome shotgun (WGS) entry which is preliminary data.</text>
</comment>
<keyword evidence="5" id="KW-1185">Reference proteome</keyword>
<dbReference type="CDD" id="cd06551">
    <property type="entry name" value="LPLAT"/>
    <property type="match status" value="1"/>
</dbReference>
<dbReference type="PANTHER" id="PTHR10434">
    <property type="entry name" value="1-ACYL-SN-GLYCEROL-3-PHOSPHATE ACYLTRANSFERASE"/>
    <property type="match status" value="1"/>
</dbReference>
<proteinExistence type="predicted"/>
<dbReference type="Pfam" id="PF01553">
    <property type="entry name" value="Acyltransferase"/>
    <property type="match status" value="1"/>
</dbReference>
<sequence length="227" mass="26503">MIPAAKQPWFQSIFQSITRRLLTKHFHSISISKHSLKSPPSHALFILNHSSWWDGLVSFYLDRLLFGKSGYFMMHESGMKRYPYFRYLGAFSINRDNPKDILRSLQYGASCLSEGDNVWMFPQGDERHLETRPLGFMSGFLYIAEKQPHAPIVPICYYYSFGHHQKPELYISLGEPLIYSNIIGTTRAEKAVEIEQICTKQLDELKKLVVSEAYDSFIPLEKWRWPE</sequence>
<evidence type="ECO:0000313" key="4">
    <source>
        <dbReference type="EMBL" id="MDG5753943.1"/>
    </source>
</evidence>
<evidence type="ECO:0000256" key="1">
    <source>
        <dbReference type="ARBA" id="ARBA00022679"/>
    </source>
</evidence>
<name>A0ABT6H3W0_9BACI</name>
<gene>
    <name evidence="4" type="ORF">P6P90_08145</name>
</gene>
<dbReference type="GO" id="GO:0016746">
    <property type="term" value="F:acyltransferase activity"/>
    <property type="evidence" value="ECO:0007669"/>
    <property type="project" value="UniProtKB-KW"/>
</dbReference>